<gene>
    <name evidence="1" type="ORF">SCLCIDRAFT_32911</name>
</gene>
<dbReference type="Proteomes" id="UP000053989">
    <property type="component" value="Unassembled WGS sequence"/>
</dbReference>
<dbReference type="EMBL" id="KN822224">
    <property type="protein sequence ID" value="KIM52106.1"/>
    <property type="molecule type" value="Genomic_DNA"/>
</dbReference>
<sequence>MTSLMPVSGVVDAITKNVEATLKALLRSGSQFSESYEVQLKKAAEPSHHWDTILGEVRGLFKDKLGITQDDKFITHNPADAVDVRAYKEMILNNIIAIKSEDLDDNLLSWKWLQRLIKTLGEDGMSSEESSVENSVTNILQVKNMDWRRNIEKELEIIDLQRVIDKDIFSLQGSRPLPRKHAPDNPVMSRDLVMGLPKVLYDGLWMSELNE</sequence>
<reference evidence="2" key="2">
    <citation type="submission" date="2015-01" db="EMBL/GenBank/DDBJ databases">
        <title>Evolutionary Origins and Diversification of the Mycorrhizal Mutualists.</title>
        <authorList>
            <consortium name="DOE Joint Genome Institute"/>
            <consortium name="Mycorrhizal Genomics Consortium"/>
            <person name="Kohler A."/>
            <person name="Kuo A."/>
            <person name="Nagy L.G."/>
            <person name="Floudas D."/>
            <person name="Copeland A."/>
            <person name="Barry K.W."/>
            <person name="Cichocki N."/>
            <person name="Veneault-Fourrey C."/>
            <person name="LaButti K."/>
            <person name="Lindquist E.A."/>
            <person name="Lipzen A."/>
            <person name="Lundell T."/>
            <person name="Morin E."/>
            <person name="Murat C."/>
            <person name="Riley R."/>
            <person name="Ohm R."/>
            <person name="Sun H."/>
            <person name="Tunlid A."/>
            <person name="Henrissat B."/>
            <person name="Grigoriev I.V."/>
            <person name="Hibbett D.S."/>
            <person name="Martin F."/>
        </authorList>
    </citation>
    <scope>NUCLEOTIDE SEQUENCE [LARGE SCALE GENOMIC DNA]</scope>
    <source>
        <strain evidence="2">Foug A</strain>
    </source>
</reference>
<accession>A0A0C3D7R8</accession>
<reference evidence="1 2" key="1">
    <citation type="submission" date="2014-04" db="EMBL/GenBank/DDBJ databases">
        <authorList>
            <consortium name="DOE Joint Genome Institute"/>
            <person name="Kuo A."/>
            <person name="Kohler A."/>
            <person name="Nagy L.G."/>
            <person name="Floudas D."/>
            <person name="Copeland A."/>
            <person name="Barry K.W."/>
            <person name="Cichocki N."/>
            <person name="Veneault-Fourrey C."/>
            <person name="LaButti K."/>
            <person name="Lindquist E.A."/>
            <person name="Lipzen A."/>
            <person name="Lundell T."/>
            <person name="Morin E."/>
            <person name="Murat C."/>
            <person name="Sun H."/>
            <person name="Tunlid A."/>
            <person name="Henrissat B."/>
            <person name="Grigoriev I.V."/>
            <person name="Hibbett D.S."/>
            <person name="Martin F."/>
            <person name="Nordberg H.P."/>
            <person name="Cantor M.N."/>
            <person name="Hua S.X."/>
        </authorList>
    </citation>
    <scope>NUCLEOTIDE SEQUENCE [LARGE SCALE GENOMIC DNA]</scope>
    <source>
        <strain evidence="1 2">Foug A</strain>
    </source>
</reference>
<evidence type="ECO:0000313" key="1">
    <source>
        <dbReference type="EMBL" id="KIM52106.1"/>
    </source>
</evidence>
<protein>
    <submittedName>
        <fullName evidence="1">Uncharacterized protein</fullName>
    </submittedName>
</protein>
<proteinExistence type="predicted"/>
<dbReference type="HOGENOM" id="CLU_1305496_0_0_1"/>
<dbReference type="InParanoid" id="A0A0C3D7R8"/>
<dbReference type="STRING" id="1036808.A0A0C3D7R8"/>
<organism evidence="1 2">
    <name type="scientific">Scleroderma citrinum Foug A</name>
    <dbReference type="NCBI Taxonomy" id="1036808"/>
    <lineage>
        <taxon>Eukaryota</taxon>
        <taxon>Fungi</taxon>
        <taxon>Dikarya</taxon>
        <taxon>Basidiomycota</taxon>
        <taxon>Agaricomycotina</taxon>
        <taxon>Agaricomycetes</taxon>
        <taxon>Agaricomycetidae</taxon>
        <taxon>Boletales</taxon>
        <taxon>Sclerodermatineae</taxon>
        <taxon>Sclerodermataceae</taxon>
        <taxon>Scleroderma</taxon>
    </lineage>
</organism>
<name>A0A0C3D7R8_9AGAM</name>
<evidence type="ECO:0000313" key="2">
    <source>
        <dbReference type="Proteomes" id="UP000053989"/>
    </source>
</evidence>
<dbReference type="OrthoDB" id="3269403at2759"/>
<dbReference type="AlphaFoldDB" id="A0A0C3D7R8"/>
<keyword evidence="2" id="KW-1185">Reference proteome</keyword>